<evidence type="ECO:0000313" key="1">
    <source>
        <dbReference type="EMBL" id="KAJ8911008.1"/>
    </source>
</evidence>
<evidence type="ECO:0000313" key="2">
    <source>
        <dbReference type="Proteomes" id="UP001159042"/>
    </source>
</evidence>
<proteinExistence type="predicted"/>
<dbReference type="Proteomes" id="UP001159042">
    <property type="component" value="Unassembled WGS sequence"/>
</dbReference>
<reference evidence="1 2" key="1">
    <citation type="journal article" date="2023" name="Insect Mol. Biol.">
        <title>Genome sequencing provides insights into the evolution of gene families encoding plant cell wall-degrading enzymes in longhorned beetles.</title>
        <authorList>
            <person name="Shin N.R."/>
            <person name="Okamura Y."/>
            <person name="Kirsch R."/>
            <person name="Pauchet Y."/>
        </authorList>
    </citation>
    <scope>NUCLEOTIDE SEQUENCE [LARGE SCALE GENOMIC DNA]</scope>
    <source>
        <strain evidence="1">EAD_L_NR</strain>
    </source>
</reference>
<gene>
    <name evidence="1" type="ORF">NQ315_011273</name>
</gene>
<dbReference type="AlphaFoldDB" id="A0AAV8V9U6"/>
<sequence length="185" mass="21676">MQFKGKPWWNKECDDAYKKQKAITKGTLRQSKRKGWKEYCSSLNKSTPLKEVWNKGQKNKQRPIDIENSPWIIEFHANISPLWTNLPFPDILQQIDLTSIPQQNRYLLQPFRIYELNVSLKQHNNTSPGMDNIHYSMLSNLPENEKIAMLVTDIQLSFTNNHSVSAAFIDIKGTYEPKQLIRKNE</sequence>
<name>A0AAV8V9U6_9CUCU</name>
<comment type="caution">
    <text evidence="1">The sequence shown here is derived from an EMBL/GenBank/DDBJ whole genome shotgun (WGS) entry which is preliminary data.</text>
</comment>
<protein>
    <submittedName>
        <fullName evidence="1">Uncharacterized protein</fullName>
    </submittedName>
</protein>
<keyword evidence="2" id="KW-1185">Reference proteome</keyword>
<organism evidence="1 2">
    <name type="scientific">Exocentrus adspersus</name>
    <dbReference type="NCBI Taxonomy" id="1586481"/>
    <lineage>
        <taxon>Eukaryota</taxon>
        <taxon>Metazoa</taxon>
        <taxon>Ecdysozoa</taxon>
        <taxon>Arthropoda</taxon>
        <taxon>Hexapoda</taxon>
        <taxon>Insecta</taxon>
        <taxon>Pterygota</taxon>
        <taxon>Neoptera</taxon>
        <taxon>Endopterygota</taxon>
        <taxon>Coleoptera</taxon>
        <taxon>Polyphaga</taxon>
        <taxon>Cucujiformia</taxon>
        <taxon>Chrysomeloidea</taxon>
        <taxon>Cerambycidae</taxon>
        <taxon>Lamiinae</taxon>
        <taxon>Acanthocinini</taxon>
        <taxon>Exocentrus</taxon>
    </lineage>
</organism>
<accession>A0AAV8V9U6</accession>
<dbReference type="EMBL" id="JANEYG010000226">
    <property type="protein sequence ID" value="KAJ8911008.1"/>
    <property type="molecule type" value="Genomic_DNA"/>
</dbReference>